<sequence length="125" mass="14277">MPCLSTDVSVIEGVYVTEVWLICYPVVIPPAVDNISLNAIYRTERQKSNYILMWPHLDAWPLVTTFNLFNNSSHLGRTTNHKLSILSFGSLLMKGYVRMAENLKARDGNRLYKATIAFLLLFTPR</sequence>
<proteinExistence type="predicted"/>
<dbReference type="AlphaFoldDB" id="A0A482ET57"/>
<protein>
    <submittedName>
        <fullName evidence="1">Uncharacterized protein</fullName>
    </submittedName>
</protein>
<geneLocation type="plasmid" evidence="1">
    <name>pSa1423-90k</name>
</geneLocation>
<organism evidence="1">
    <name type="scientific">Salmonella sp</name>
    <dbReference type="NCBI Taxonomy" id="599"/>
    <lineage>
        <taxon>Bacteria</taxon>
        <taxon>Pseudomonadati</taxon>
        <taxon>Pseudomonadota</taxon>
        <taxon>Gammaproteobacteria</taxon>
        <taxon>Enterobacterales</taxon>
        <taxon>Enterobacteriaceae</taxon>
        <taxon>Salmonella</taxon>
    </lineage>
</organism>
<dbReference type="EMBL" id="MK356557">
    <property type="protein sequence ID" value="QBM91367.1"/>
    <property type="molecule type" value="Genomic_DNA"/>
</dbReference>
<name>A0A482ET57_SALSP</name>
<evidence type="ECO:0000313" key="1">
    <source>
        <dbReference type="EMBL" id="QBM91367.1"/>
    </source>
</evidence>
<reference evidence="1" key="1">
    <citation type="submission" date="2019-01" db="EMBL/GenBank/DDBJ databases">
        <title>Salmonella strain 1423 plasmid sequences.</title>
        <authorList>
            <person name="Chen K."/>
            <person name="Chen S."/>
        </authorList>
    </citation>
    <scope>NUCLEOTIDE SEQUENCE</scope>
    <source>
        <strain evidence="1">Sa1423</strain>
        <plasmid evidence="1">pSa1423-90k</plasmid>
    </source>
</reference>
<gene>
    <name evidence="1" type="ORF">NNIBIDOC_00034</name>
</gene>
<accession>A0A482ET57</accession>
<keyword evidence="1" id="KW-0614">Plasmid</keyword>